<protein>
    <submittedName>
        <fullName evidence="1">Uncharacterized protein</fullName>
    </submittedName>
</protein>
<organism evidence="1 2">
    <name type="scientific">Marinospirillum alkalitolerans</name>
    <dbReference type="NCBI Taxonomy" id="3123374"/>
    <lineage>
        <taxon>Bacteria</taxon>
        <taxon>Pseudomonadati</taxon>
        <taxon>Pseudomonadota</taxon>
        <taxon>Gammaproteobacteria</taxon>
        <taxon>Oceanospirillales</taxon>
        <taxon>Oceanospirillaceae</taxon>
        <taxon>Marinospirillum</taxon>
    </lineage>
</organism>
<dbReference type="Proteomes" id="UP001621714">
    <property type="component" value="Unassembled WGS sequence"/>
</dbReference>
<dbReference type="RefSeq" id="WP_405338940.1">
    <property type="nucleotide sequence ID" value="NZ_JBANFI010000004.1"/>
</dbReference>
<evidence type="ECO:0000313" key="1">
    <source>
        <dbReference type="EMBL" id="MFK7160835.1"/>
    </source>
</evidence>
<dbReference type="EMBL" id="JBANFI010000004">
    <property type="protein sequence ID" value="MFK7160835.1"/>
    <property type="molecule type" value="Genomic_DNA"/>
</dbReference>
<reference evidence="1 2" key="1">
    <citation type="submission" date="2024-02" db="EMBL/GenBank/DDBJ databases">
        <title>Marinospirillum sp. MEB 164 isolated from Lonar lake sediment.</title>
        <authorList>
            <person name="Joshi A."/>
            <person name="Thite S."/>
        </authorList>
    </citation>
    <scope>NUCLEOTIDE SEQUENCE [LARGE SCALE GENOMIC DNA]</scope>
    <source>
        <strain evidence="1 2">MEB164</strain>
    </source>
</reference>
<evidence type="ECO:0000313" key="2">
    <source>
        <dbReference type="Proteomes" id="UP001621714"/>
    </source>
</evidence>
<proteinExistence type="predicted"/>
<accession>A0ABW8PX65</accession>
<comment type="caution">
    <text evidence="1">The sequence shown here is derived from an EMBL/GenBank/DDBJ whole genome shotgun (WGS) entry which is preliminary data.</text>
</comment>
<name>A0ABW8PX65_9GAMM</name>
<sequence length="126" mass="14320">MSAGLFTHLKGSDLAARLSQPSQICHALDDLKAMHDEDGHWLTTTAAVIYCAAQTKRPDIEWHSILMENRRSQSGLESVVATGKRIRGNANRLGKIFCLRVNRKAYYRQSDLDEWLAQLHKSMRLQ</sequence>
<keyword evidence="2" id="KW-1185">Reference proteome</keyword>
<gene>
    <name evidence="1" type="ORF">V6U78_07270</name>
</gene>